<proteinExistence type="predicted"/>
<dbReference type="Pfam" id="PF02589">
    <property type="entry name" value="LUD_dom"/>
    <property type="match status" value="1"/>
</dbReference>
<protein>
    <submittedName>
        <fullName evidence="2">Lactate utilization protein</fullName>
    </submittedName>
</protein>
<sequence length="213" mass="23390">MDNVKLWHNETVGLRVIEALKKNGFKAAYLKSSKEARDYVGKEIEPGMEVAFGGSMTIKSLGIQELAKEKNAIILDHGDSNLSSEERLKVMRKELTSDLFLSSSNAVTINGELVNIDGAGNRVAAITFGPKKVILVVGINKITENLDSAFQRLKLIACPQNNKRLNKDNPCTKVGYCVECNSDSRICRIYSVIKRKPSASDITVVIVGENLGY</sequence>
<gene>
    <name evidence="2" type="ORF">KQI89_01510</name>
</gene>
<evidence type="ECO:0000259" key="1">
    <source>
        <dbReference type="Pfam" id="PF02589"/>
    </source>
</evidence>
<dbReference type="PANTHER" id="PTHR36179:SF2">
    <property type="entry name" value="LUD DOMAIN-CONTAINING PROTEIN"/>
    <property type="match status" value="1"/>
</dbReference>
<dbReference type="EMBL" id="JAHLQL010000001">
    <property type="protein sequence ID" value="MBU5590431.1"/>
    <property type="molecule type" value="Genomic_DNA"/>
</dbReference>
<organism evidence="2 3">
    <name type="scientific">Clostridium simiarum</name>
    <dbReference type="NCBI Taxonomy" id="2841506"/>
    <lineage>
        <taxon>Bacteria</taxon>
        <taxon>Bacillati</taxon>
        <taxon>Bacillota</taxon>
        <taxon>Clostridia</taxon>
        <taxon>Eubacteriales</taxon>
        <taxon>Clostridiaceae</taxon>
        <taxon>Clostridium</taxon>
    </lineage>
</organism>
<dbReference type="RefSeq" id="WP_216455633.1">
    <property type="nucleotide sequence ID" value="NZ_JAHLQL010000001.1"/>
</dbReference>
<dbReference type="InterPro" id="IPR009501">
    <property type="entry name" value="UCP020269"/>
</dbReference>
<keyword evidence="3" id="KW-1185">Reference proteome</keyword>
<feature type="domain" description="LUD" evidence="1">
    <location>
        <begin position="15"/>
        <end position="207"/>
    </location>
</feature>
<name>A0ABS6EW25_9CLOT</name>
<dbReference type="PANTHER" id="PTHR36179">
    <property type="entry name" value="LUD_DOM DOMAIN-CONTAINING PROTEIN"/>
    <property type="match status" value="1"/>
</dbReference>
<dbReference type="Proteomes" id="UP000736583">
    <property type="component" value="Unassembled WGS sequence"/>
</dbReference>
<accession>A0ABS6EW25</accession>
<reference evidence="2 3" key="1">
    <citation type="submission" date="2021-06" db="EMBL/GenBank/DDBJ databases">
        <authorList>
            <person name="Sun Q."/>
            <person name="Li D."/>
        </authorList>
    </citation>
    <scope>NUCLEOTIDE SEQUENCE [LARGE SCALE GENOMIC DNA]</scope>
    <source>
        <strain evidence="2 3">MSJ-4</strain>
    </source>
</reference>
<comment type="caution">
    <text evidence="2">The sequence shown here is derived from an EMBL/GenBank/DDBJ whole genome shotgun (WGS) entry which is preliminary data.</text>
</comment>
<dbReference type="InterPro" id="IPR003741">
    <property type="entry name" value="LUD_dom"/>
</dbReference>
<evidence type="ECO:0000313" key="2">
    <source>
        <dbReference type="EMBL" id="MBU5590431.1"/>
    </source>
</evidence>
<dbReference type="PIRSF" id="PIRSF020269">
    <property type="entry name" value="DUF1121"/>
    <property type="match status" value="1"/>
</dbReference>
<evidence type="ECO:0000313" key="3">
    <source>
        <dbReference type="Proteomes" id="UP000736583"/>
    </source>
</evidence>